<name>A0AAW0JQ99_QUESU</name>
<keyword evidence="1" id="KW-1133">Transmembrane helix</keyword>
<proteinExistence type="predicted"/>
<evidence type="ECO:0000256" key="1">
    <source>
        <dbReference type="SAM" id="Phobius"/>
    </source>
</evidence>
<feature type="transmembrane region" description="Helical" evidence="1">
    <location>
        <begin position="96"/>
        <end position="121"/>
    </location>
</feature>
<feature type="transmembrane region" description="Helical" evidence="1">
    <location>
        <begin position="229"/>
        <end position="255"/>
    </location>
</feature>
<feature type="transmembrane region" description="Helical" evidence="1">
    <location>
        <begin position="261"/>
        <end position="293"/>
    </location>
</feature>
<gene>
    <name evidence="2" type="ORF">CFP56_029991</name>
</gene>
<evidence type="ECO:0000313" key="3">
    <source>
        <dbReference type="Proteomes" id="UP000237347"/>
    </source>
</evidence>
<organism evidence="2 3">
    <name type="scientific">Quercus suber</name>
    <name type="common">Cork oak</name>
    <dbReference type="NCBI Taxonomy" id="58331"/>
    <lineage>
        <taxon>Eukaryota</taxon>
        <taxon>Viridiplantae</taxon>
        <taxon>Streptophyta</taxon>
        <taxon>Embryophyta</taxon>
        <taxon>Tracheophyta</taxon>
        <taxon>Spermatophyta</taxon>
        <taxon>Magnoliopsida</taxon>
        <taxon>eudicotyledons</taxon>
        <taxon>Gunneridae</taxon>
        <taxon>Pentapetalae</taxon>
        <taxon>rosids</taxon>
        <taxon>fabids</taxon>
        <taxon>Fagales</taxon>
        <taxon>Fagaceae</taxon>
        <taxon>Quercus</taxon>
    </lineage>
</organism>
<feature type="transmembrane region" description="Helical" evidence="1">
    <location>
        <begin position="175"/>
        <end position="208"/>
    </location>
</feature>
<comment type="caution">
    <text evidence="2">The sequence shown here is derived from an EMBL/GenBank/DDBJ whole genome shotgun (WGS) entry which is preliminary data.</text>
</comment>
<protein>
    <submittedName>
        <fullName evidence="2">Uncharacterized protein</fullName>
    </submittedName>
</protein>
<dbReference type="EMBL" id="PKMF04000497">
    <property type="protein sequence ID" value="KAK7828717.1"/>
    <property type="molecule type" value="Genomic_DNA"/>
</dbReference>
<accession>A0AAW0JQ99</accession>
<evidence type="ECO:0000313" key="2">
    <source>
        <dbReference type="EMBL" id="KAK7828717.1"/>
    </source>
</evidence>
<keyword evidence="3" id="KW-1185">Reference proteome</keyword>
<dbReference type="AlphaFoldDB" id="A0AAW0JQ99"/>
<dbReference type="PANTHER" id="PTHR33133:SF5">
    <property type="entry name" value="OS08G0107100 PROTEIN"/>
    <property type="match status" value="1"/>
</dbReference>
<reference evidence="2 3" key="1">
    <citation type="journal article" date="2018" name="Sci. Data">
        <title>The draft genome sequence of cork oak.</title>
        <authorList>
            <person name="Ramos A.M."/>
            <person name="Usie A."/>
            <person name="Barbosa P."/>
            <person name="Barros P.M."/>
            <person name="Capote T."/>
            <person name="Chaves I."/>
            <person name="Simoes F."/>
            <person name="Abreu I."/>
            <person name="Carrasquinho I."/>
            <person name="Faro C."/>
            <person name="Guimaraes J.B."/>
            <person name="Mendonca D."/>
            <person name="Nobrega F."/>
            <person name="Rodrigues L."/>
            <person name="Saibo N.J.M."/>
            <person name="Varela M.C."/>
            <person name="Egas C."/>
            <person name="Matos J."/>
            <person name="Miguel C.M."/>
            <person name="Oliveira M.M."/>
            <person name="Ricardo C.P."/>
            <person name="Goncalves S."/>
        </authorList>
    </citation>
    <scope>NUCLEOTIDE SEQUENCE [LARGE SCALE GENOMIC DNA]</scope>
    <source>
        <strain evidence="3">cv. HL8</strain>
    </source>
</reference>
<dbReference type="Proteomes" id="UP000237347">
    <property type="component" value="Unassembled WGS sequence"/>
</dbReference>
<keyword evidence="1" id="KW-0472">Membrane</keyword>
<keyword evidence="1" id="KW-0812">Transmembrane</keyword>
<sequence length="478" mass="53488">MDRAQEELQFLGFFGIFKESFKIIFSRRKIFSQITLALILPLSFIYLAQIEISDLLFSKIIDHDQALDNTQKNSTNYEKLSHRISAERAYFWLFEIAYFTIFLILALLSTSAVVYTIACIYTAKEITFKKVMSVVPKVWKRLMVTFLWSFALLFVYNIVAIVIIVLLAVLFLNSVIGIVIIVILGILYLMGFVYISIVWQLASVVSVLEDIRGIQAMKKSKTLIKGKMGVAVAFFILLYTCFVGIDLVFEIIVVGDNVPDIAIRIVVGILSFFFLLNLMLIALVVQTVVYFVCKSYHHQTIDKSALADHLEAVYLGDYVRLRKDVQLADHMEFYYLGKFVVAALAQMVLSMSQLDSKCGAASFINITPVVQLDGDEGGIFIPEIGLGLLNYIIPCLARQLRDGTLTDLKVSQILTGQVKIVACRCGAASSINHSNCPIGLRWDFHPRCGAASFINITPVVQLDGDEGGIFIPAGEWTL</sequence>
<feature type="transmembrane region" description="Helical" evidence="1">
    <location>
        <begin position="142"/>
        <end position="169"/>
    </location>
</feature>
<dbReference type="PANTHER" id="PTHR33133">
    <property type="entry name" value="OS08G0107100 PROTEIN-RELATED"/>
    <property type="match status" value="1"/>
</dbReference>
<feature type="transmembrane region" description="Helical" evidence="1">
    <location>
        <begin position="30"/>
        <end position="48"/>
    </location>
</feature>